<evidence type="ECO:0000256" key="11">
    <source>
        <dbReference type="ARBA" id="ARBA00023015"/>
    </source>
</evidence>
<dbReference type="InterPro" id="IPR041667">
    <property type="entry name" value="Cupin_8"/>
</dbReference>
<evidence type="ECO:0000256" key="15">
    <source>
        <dbReference type="ARBA" id="ARBA00047915"/>
    </source>
</evidence>
<evidence type="ECO:0000256" key="2">
    <source>
        <dbReference type="ARBA" id="ARBA00004123"/>
    </source>
</evidence>
<evidence type="ECO:0000256" key="1">
    <source>
        <dbReference type="ARBA" id="ARBA00001954"/>
    </source>
</evidence>
<proteinExistence type="inferred from homology"/>
<feature type="compositionally biased region" description="Low complexity" evidence="16">
    <location>
        <begin position="576"/>
        <end position="586"/>
    </location>
</feature>
<evidence type="ECO:0000259" key="17">
    <source>
        <dbReference type="PROSITE" id="PS51184"/>
    </source>
</evidence>
<dbReference type="GO" id="GO:0005634">
    <property type="term" value="C:nucleus"/>
    <property type="evidence" value="ECO:0007669"/>
    <property type="project" value="UniProtKB-SubCell"/>
</dbReference>
<evidence type="ECO:0000256" key="10">
    <source>
        <dbReference type="ARBA" id="ARBA00023004"/>
    </source>
</evidence>
<dbReference type="InterPro" id="IPR050690">
    <property type="entry name" value="JHDM1_Histone_Demethylase"/>
</dbReference>
<dbReference type="CDD" id="cd15517">
    <property type="entry name" value="PHD_TCF19_like"/>
    <property type="match status" value="1"/>
</dbReference>
<evidence type="ECO:0000256" key="14">
    <source>
        <dbReference type="ARBA" id="ARBA00031083"/>
    </source>
</evidence>
<dbReference type="GO" id="GO:0008270">
    <property type="term" value="F:zinc ion binding"/>
    <property type="evidence" value="ECO:0007669"/>
    <property type="project" value="UniProtKB-KW"/>
</dbReference>
<evidence type="ECO:0000313" key="19">
    <source>
        <dbReference type="Proteomes" id="UP001143981"/>
    </source>
</evidence>
<feature type="compositionally biased region" description="Acidic residues" evidence="16">
    <location>
        <begin position="590"/>
        <end position="602"/>
    </location>
</feature>
<keyword evidence="11" id="KW-0805">Transcription regulation</keyword>
<evidence type="ECO:0000256" key="7">
    <source>
        <dbReference type="ARBA" id="ARBA00022771"/>
    </source>
</evidence>
<evidence type="ECO:0000256" key="5">
    <source>
        <dbReference type="ARBA" id="ARBA00015153"/>
    </source>
</evidence>
<keyword evidence="6" id="KW-0479">Metal-binding</keyword>
<sequence>MSSSDSDDDPQECPLCPEDAPVELPAYETWLQCDVCAEWYHGVCVGISASECECIDKFHCKRCMASHGPSSYRATEPRRSQRPHSSVDYTKLNEGQPATFNQYKMRLDAHEFMEDEFEHLADGREVTAAWIRGRDSNDPFIVEEPAGLGMVMPAPTTTVADIAEMLGRDMAVSVMDVLTQEELSGWTLGDWADYFGAAQRQRILNVISLEVSGTALDDKVRRPQAVDDVDLVEKYWPAAKRKPNRFPRVKTYCLMGVQNAYTDFHVDFSATWVYYHVLSGEKVFYLVPPTSSNMRKFESWSKSPEQAVSLFAESVKQCFKVRVRTGNTLFIPAGWIHAVFTPVDTLVIGGNFLVMQSLNTHIGAYKLEARTRVPTRYRFPFFLKLCRYMAELLARKWRRLNDRAKAAWSLDELEGAFVLAAFLEAGLTGEGPDAAATARALGDRDALKGHVGDLLELVGAELGARMTPNEWTNREQQLREGCHYRWVRPGMPQQASLLLAARPRRSRAAGEAGVAGRSITAIRKKAAARAAPPGLTRLVRGRPEPGAARVGASGLAAALGTGTPVSDDSHGGGGDNSSDGSDTSSRSDSDAEAETGDDDGGGDDSGSSSDDGSFVVSDSDSGGRNRRPQKRRSAHIERTPSKRAARPAPVTGSRPQNARQRIAERLKIKL</sequence>
<dbReference type="AlphaFoldDB" id="A0A9W7YBL1"/>
<gene>
    <name evidence="18" type="primary">JHD1</name>
    <name evidence="18" type="ORF">LPJ61_000526</name>
</gene>
<dbReference type="GO" id="GO:0140680">
    <property type="term" value="F:histone H3K36me/H3K36me2 demethylase activity"/>
    <property type="evidence" value="ECO:0007669"/>
    <property type="project" value="UniProtKB-EC"/>
</dbReference>
<dbReference type="Gene3D" id="2.60.120.650">
    <property type="entry name" value="Cupin"/>
    <property type="match status" value="1"/>
</dbReference>
<dbReference type="Proteomes" id="UP001143981">
    <property type="component" value="Unassembled WGS sequence"/>
</dbReference>
<feature type="compositionally biased region" description="Basic residues" evidence="16">
    <location>
        <begin position="624"/>
        <end position="633"/>
    </location>
</feature>
<dbReference type="EMBL" id="JANBOI010000024">
    <property type="protein sequence ID" value="KAJ1735500.1"/>
    <property type="molecule type" value="Genomic_DNA"/>
</dbReference>
<evidence type="ECO:0000256" key="9">
    <source>
        <dbReference type="ARBA" id="ARBA00023002"/>
    </source>
</evidence>
<evidence type="ECO:0000256" key="13">
    <source>
        <dbReference type="ARBA" id="ARBA00023242"/>
    </source>
</evidence>
<evidence type="ECO:0000256" key="4">
    <source>
        <dbReference type="ARBA" id="ARBA00013246"/>
    </source>
</evidence>
<feature type="region of interest" description="Disordered" evidence="16">
    <location>
        <begin position="67"/>
        <end position="91"/>
    </location>
</feature>
<comment type="subcellular location">
    <subcellularLocation>
        <location evidence="2">Nucleus</location>
    </subcellularLocation>
</comment>
<protein>
    <recommendedName>
        <fullName evidence="5">JmjC domain-containing histone demethylation protein 1</fullName>
        <ecNumber evidence="4">1.14.11.27</ecNumber>
    </recommendedName>
    <alternativeName>
        <fullName evidence="14">[Histone-H3]-lysine-36 demethylase 1</fullName>
    </alternativeName>
</protein>
<feature type="compositionally biased region" description="Basic and acidic residues" evidence="16">
    <location>
        <begin position="661"/>
        <end position="670"/>
    </location>
</feature>
<comment type="caution">
    <text evidence="18">The sequence shown here is derived from an EMBL/GenBank/DDBJ whole genome shotgun (WGS) entry which is preliminary data.</text>
</comment>
<dbReference type="InterPro" id="IPR003347">
    <property type="entry name" value="JmjC_dom"/>
</dbReference>
<feature type="compositionally biased region" description="Low complexity" evidence="16">
    <location>
        <begin position="546"/>
        <end position="563"/>
    </location>
</feature>
<comment type="cofactor">
    <cofactor evidence="1">
        <name>Fe(2+)</name>
        <dbReference type="ChEBI" id="CHEBI:29033"/>
    </cofactor>
</comment>
<keyword evidence="13" id="KW-0539">Nucleus</keyword>
<keyword evidence="7" id="KW-0863">Zinc-finger</keyword>
<evidence type="ECO:0000256" key="12">
    <source>
        <dbReference type="ARBA" id="ARBA00023163"/>
    </source>
</evidence>
<dbReference type="Pfam" id="PF13621">
    <property type="entry name" value="Cupin_8"/>
    <property type="match status" value="1"/>
</dbReference>
<evidence type="ECO:0000256" key="3">
    <source>
        <dbReference type="ARBA" id="ARBA00008037"/>
    </source>
</evidence>
<dbReference type="SMART" id="SM00558">
    <property type="entry name" value="JmjC"/>
    <property type="match status" value="1"/>
</dbReference>
<dbReference type="SMART" id="SM00249">
    <property type="entry name" value="PHD"/>
    <property type="match status" value="1"/>
</dbReference>
<reference evidence="18" key="1">
    <citation type="submission" date="2022-07" db="EMBL/GenBank/DDBJ databases">
        <title>Phylogenomic reconstructions and comparative analyses of Kickxellomycotina fungi.</title>
        <authorList>
            <person name="Reynolds N.K."/>
            <person name="Stajich J.E."/>
            <person name="Barry K."/>
            <person name="Grigoriev I.V."/>
            <person name="Crous P."/>
            <person name="Smith M.E."/>
        </authorList>
    </citation>
    <scope>NUCLEOTIDE SEQUENCE</scope>
    <source>
        <strain evidence="18">BCRC 34381</strain>
    </source>
</reference>
<dbReference type="InterPro" id="IPR011011">
    <property type="entry name" value="Znf_FYVE_PHD"/>
</dbReference>
<dbReference type="InterPro" id="IPR019786">
    <property type="entry name" value="Zinc_finger_PHD-type_CS"/>
</dbReference>
<evidence type="ECO:0000256" key="6">
    <source>
        <dbReference type="ARBA" id="ARBA00022723"/>
    </source>
</evidence>
<accession>A0A9W7YBL1</accession>
<dbReference type="PROSITE" id="PS51184">
    <property type="entry name" value="JMJC"/>
    <property type="match status" value="1"/>
</dbReference>
<evidence type="ECO:0000256" key="8">
    <source>
        <dbReference type="ARBA" id="ARBA00022833"/>
    </source>
</evidence>
<dbReference type="InterPro" id="IPR001965">
    <property type="entry name" value="Znf_PHD"/>
</dbReference>
<keyword evidence="10" id="KW-0408">Iron</keyword>
<organism evidence="18 19">
    <name type="scientific">Coemansia biformis</name>
    <dbReference type="NCBI Taxonomy" id="1286918"/>
    <lineage>
        <taxon>Eukaryota</taxon>
        <taxon>Fungi</taxon>
        <taxon>Fungi incertae sedis</taxon>
        <taxon>Zoopagomycota</taxon>
        <taxon>Kickxellomycotina</taxon>
        <taxon>Kickxellomycetes</taxon>
        <taxon>Kickxellales</taxon>
        <taxon>Kickxellaceae</taxon>
        <taxon>Coemansia</taxon>
    </lineage>
</organism>
<dbReference type="SUPFAM" id="SSF51197">
    <property type="entry name" value="Clavaminate synthase-like"/>
    <property type="match status" value="1"/>
</dbReference>
<evidence type="ECO:0000256" key="16">
    <source>
        <dbReference type="SAM" id="MobiDB-lite"/>
    </source>
</evidence>
<feature type="compositionally biased region" description="Low complexity" evidence="16">
    <location>
        <begin position="605"/>
        <end position="622"/>
    </location>
</feature>
<feature type="domain" description="JmjC" evidence="17">
    <location>
        <begin position="230"/>
        <end position="369"/>
    </location>
</feature>
<keyword evidence="12" id="KW-0804">Transcription</keyword>
<dbReference type="PANTHER" id="PTHR23123">
    <property type="entry name" value="PHD/F-BOX CONTAINING PROTEIN"/>
    <property type="match status" value="1"/>
</dbReference>
<dbReference type="OrthoDB" id="5876800at2759"/>
<dbReference type="PROSITE" id="PS01359">
    <property type="entry name" value="ZF_PHD_1"/>
    <property type="match status" value="1"/>
</dbReference>
<keyword evidence="19" id="KW-1185">Reference proteome</keyword>
<dbReference type="EC" id="1.14.11.27" evidence="4"/>
<keyword evidence="9 18" id="KW-0560">Oxidoreductase</keyword>
<name>A0A9W7YBL1_9FUNG</name>
<evidence type="ECO:0000313" key="18">
    <source>
        <dbReference type="EMBL" id="KAJ1735500.1"/>
    </source>
</evidence>
<keyword evidence="8" id="KW-0862">Zinc</keyword>
<feature type="region of interest" description="Disordered" evidence="16">
    <location>
        <begin position="528"/>
        <end position="670"/>
    </location>
</feature>
<comment type="similarity">
    <text evidence="3">Belongs to the JHDM1 histone demethylase family.</text>
</comment>
<comment type="catalytic activity">
    <reaction evidence="15">
        <text>N(6),N(6)-dimethyl-L-lysyl(36)-[histone H3] + 2 2-oxoglutarate + 2 O2 = L-lysyl(36)-[histone H3] + 2 formaldehyde + 2 succinate + 2 CO2</text>
        <dbReference type="Rhea" id="RHEA:42032"/>
        <dbReference type="Rhea" id="RHEA-COMP:9785"/>
        <dbReference type="Rhea" id="RHEA-COMP:9787"/>
        <dbReference type="ChEBI" id="CHEBI:15379"/>
        <dbReference type="ChEBI" id="CHEBI:16526"/>
        <dbReference type="ChEBI" id="CHEBI:16810"/>
        <dbReference type="ChEBI" id="CHEBI:16842"/>
        <dbReference type="ChEBI" id="CHEBI:29969"/>
        <dbReference type="ChEBI" id="CHEBI:30031"/>
        <dbReference type="ChEBI" id="CHEBI:61976"/>
        <dbReference type="EC" id="1.14.11.27"/>
    </reaction>
</comment>
<dbReference type="SUPFAM" id="SSF57903">
    <property type="entry name" value="FYVE/PHD zinc finger"/>
    <property type="match status" value="1"/>
</dbReference>